<gene>
    <name evidence="1" type="ORF">BN77_p270003</name>
</gene>
<dbReference type="GO" id="GO:0006313">
    <property type="term" value="P:DNA transposition"/>
    <property type="evidence" value="ECO:0007669"/>
    <property type="project" value="InterPro"/>
</dbReference>
<dbReference type="HOGENOM" id="CLU_1702837_0_0_5"/>
<dbReference type="GO" id="GO:0043565">
    <property type="term" value="F:sequence-specific DNA binding"/>
    <property type="evidence" value="ECO:0007669"/>
    <property type="project" value="InterPro"/>
</dbReference>
<evidence type="ECO:0000313" key="1">
    <source>
        <dbReference type="EMBL" id="CCM80331.1"/>
    </source>
</evidence>
<evidence type="ECO:0000313" key="2">
    <source>
        <dbReference type="Proteomes" id="UP000009319"/>
    </source>
</evidence>
<organism evidence="1 2">
    <name type="scientific">Rhizobium mesoamericanum STM3625</name>
    <dbReference type="NCBI Taxonomy" id="1211777"/>
    <lineage>
        <taxon>Bacteria</taxon>
        <taxon>Pseudomonadati</taxon>
        <taxon>Pseudomonadota</taxon>
        <taxon>Alphaproteobacteria</taxon>
        <taxon>Hyphomicrobiales</taxon>
        <taxon>Rhizobiaceae</taxon>
        <taxon>Rhizobium/Agrobacterium group</taxon>
        <taxon>Rhizobium</taxon>
    </lineage>
</organism>
<dbReference type="eggNOG" id="COG2963">
    <property type="taxonomic scope" value="Bacteria"/>
</dbReference>
<dbReference type="InterPro" id="IPR002514">
    <property type="entry name" value="Transposase_8"/>
</dbReference>
<keyword evidence="2" id="KW-1185">Reference proteome</keyword>
<dbReference type="EMBL" id="CANI01000090">
    <property type="protein sequence ID" value="CCM80331.1"/>
    <property type="molecule type" value="Genomic_DNA"/>
</dbReference>
<dbReference type="InterPro" id="IPR010921">
    <property type="entry name" value="Trp_repressor/repl_initiator"/>
</dbReference>
<reference evidence="1 2" key="1">
    <citation type="journal article" date="2013" name="Genome Announc.">
        <title>Draft Genome Sequence of Rhizobium mesoamericanum STM3625, a Nitrogen-Fixing Symbiont of Mimosa pudica Isolated in French Guiana (South America).</title>
        <authorList>
            <person name="Moulin L."/>
            <person name="Mornico D."/>
            <person name="Melkonian R."/>
            <person name="Klonowska A."/>
        </authorList>
    </citation>
    <scope>NUCLEOTIDE SEQUENCE [LARGE SCALE GENOMIC DNA]</scope>
    <source>
        <strain evidence="1 2">STM3625</strain>
    </source>
</reference>
<dbReference type="Proteomes" id="UP000009319">
    <property type="component" value="Unassembled WGS sequence"/>
</dbReference>
<proteinExistence type="predicted"/>
<evidence type="ECO:0008006" key="3">
    <source>
        <dbReference type="Google" id="ProtNLM"/>
    </source>
</evidence>
<accession>K0PUC2</accession>
<protein>
    <recommendedName>
        <fullName evidence="3">Transposase</fullName>
    </recommendedName>
</protein>
<name>K0PUC2_9HYPH</name>
<dbReference type="Pfam" id="PF01527">
    <property type="entry name" value="HTH_Tnp_1"/>
    <property type="match status" value="1"/>
</dbReference>
<dbReference type="AlphaFoldDB" id="K0PUC2"/>
<dbReference type="SUPFAM" id="SSF48295">
    <property type="entry name" value="TrpR-like"/>
    <property type="match status" value="1"/>
</dbReference>
<sequence>MSRLLVRIHKYSALALGMGPKAMECEHAKTRRFLTPFSTKNLRLLRTAHCADRIETGSGEHPALPHQPDHLPQVTTANGRIDWTTIAEACGIAEDMTPELKNHLRPGLDAPRQFWRRWSDEFKERAVAEAMEPGASVSAIAHRLGIQHPSQLFS</sequence>
<comment type="caution">
    <text evidence="1">The sequence shown here is derived from an EMBL/GenBank/DDBJ whole genome shotgun (WGS) entry which is preliminary data.</text>
</comment>
<dbReference type="STRING" id="1211777.BN77_p270003"/>
<dbReference type="GO" id="GO:0004803">
    <property type="term" value="F:transposase activity"/>
    <property type="evidence" value="ECO:0007669"/>
    <property type="project" value="InterPro"/>
</dbReference>